<dbReference type="EMBL" id="KN833020">
    <property type="protein sequence ID" value="KIM77918.1"/>
    <property type="molecule type" value="Genomic_DNA"/>
</dbReference>
<keyword evidence="3" id="KW-1185">Reference proteome</keyword>
<dbReference type="Proteomes" id="UP000054166">
    <property type="component" value="Unassembled WGS sequence"/>
</dbReference>
<feature type="region of interest" description="Disordered" evidence="1">
    <location>
        <begin position="42"/>
        <end position="68"/>
    </location>
</feature>
<reference evidence="3" key="2">
    <citation type="submission" date="2015-01" db="EMBL/GenBank/DDBJ databases">
        <title>Evolutionary Origins and Diversification of the Mycorrhizal Mutualists.</title>
        <authorList>
            <consortium name="DOE Joint Genome Institute"/>
            <consortium name="Mycorrhizal Genomics Consortium"/>
            <person name="Kohler A."/>
            <person name="Kuo A."/>
            <person name="Nagy L.G."/>
            <person name="Floudas D."/>
            <person name="Copeland A."/>
            <person name="Barry K.W."/>
            <person name="Cichocki N."/>
            <person name="Veneault-Fourrey C."/>
            <person name="LaButti K."/>
            <person name="Lindquist E.A."/>
            <person name="Lipzen A."/>
            <person name="Lundell T."/>
            <person name="Morin E."/>
            <person name="Murat C."/>
            <person name="Riley R."/>
            <person name="Ohm R."/>
            <person name="Sun H."/>
            <person name="Tunlid A."/>
            <person name="Henrissat B."/>
            <person name="Grigoriev I.V."/>
            <person name="Hibbett D.S."/>
            <person name="Martin F."/>
        </authorList>
    </citation>
    <scope>NUCLEOTIDE SEQUENCE [LARGE SCALE GENOMIC DNA]</scope>
    <source>
        <strain evidence="3">F 1598</strain>
    </source>
</reference>
<evidence type="ECO:0000256" key="1">
    <source>
        <dbReference type="SAM" id="MobiDB-lite"/>
    </source>
</evidence>
<reference evidence="2 3" key="1">
    <citation type="submission" date="2014-04" db="EMBL/GenBank/DDBJ databases">
        <authorList>
            <consortium name="DOE Joint Genome Institute"/>
            <person name="Kuo A."/>
            <person name="Tarkka M."/>
            <person name="Buscot F."/>
            <person name="Kohler A."/>
            <person name="Nagy L.G."/>
            <person name="Floudas D."/>
            <person name="Copeland A."/>
            <person name="Barry K.W."/>
            <person name="Cichocki N."/>
            <person name="Veneault-Fourrey C."/>
            <person name="LaButti K."/>
            <person name="Lindquist E.A."/>
            <person name="Lipzen A."/>
            <person name="Lundell T."/>
            <person name="Morin E."/>
            <person name="Murat C."/>
            <person name="Sun H."/>
            <person name="Tunlid A."/>
            <person name="Henrissat B."/>
            <person name="Grigoriev I.V."/>
            <person name="Hibbett D.S."/>
            <person name="Martin F."/>
            <person name="Nordberg H.P."/>
            <person name="Cantor M.N."/>
            <person name="Hua S.X."/>
        </authorList>
    </citation>
    <scope>NUCLEOTIDE SEQUENCE [LARGE SCALE GENOMIC DNA]</scope>
    <source>
        <strain evidence="2 3">F 1598</strain>
    </source>
</reference>
<accession>A0A0C3AVB0</accession>
<dbReference type="HOGENOM" id="CLU_1372670_0_0_1"/>
<sequence>MPVDLTMDKTKAEQSFNEPNIATEGQMVTCASSSRFIAVGPATNIDGNTSQDTDANAGEVGRARDDSGLVGQGEAVVESAIAAPALPPRRADNCNCTDMKMEDVDENRILLARSPPQLTVDYLDLIYHTESPVVFCRLCIIRQDKDSSPDIRVSFPINTSRHKLIDHYETEHPVEARKFALMRPEKLAKIRSQIPRSGG</sequence>
<feature type="compositionally biased region" description="Polar residues" evidence="1">
    <location>
        <begin position="45"/>
        <end position="54"/>
    </location>
</feature>
<gene>
    <name evidence="2" type="ORF">PILCRDRAFT_605925</name>
</gene>
<name>A0A0C3AVB0_PILCF</name>
<evidence type="ECO:0000313" key="3">
    <source>
        <dbReference type="Proteomes" id="UP000054166"/>
    </source>
</evidence>
<evidence type="ECO:0000313" key="2">
    <source>
        <dbReference type="EMBL" id="KIM77918.1"/>
    </source>
</evidence>
<proteinExistence type="predicted"/>
<dbReference type="AlphaFoldDB" id="A0A0C3AVB0"/>
<organism evidence="2 3">
    <name type="scientific">Piloderma croceum (strain F 1598)</name>
    <dbReference type="NCBI Taxonomy" id="765440"/>
    <lineage>
        <taxon>Eukaryota</taxon>
        <taxon>Fungi</taxon>
        <taxon>Dikarya</taxon>
        <taxon>Basidiomycota</taxon>
        <taxon>Agaricomycotina</taxon>
        <taxon>Agaricomycetes</taxon>
        <taxon>Agaricomycetidae</taxon>
        <taxon>Atheliales</taxon>
        <taxon>Atheliaceae</taxon>
        <taxon>Piloderma</taxon>
    </lineage>
</organism>
<protein>
    <submittedName>
        <fullName evidence="2">Uncharacterized protein</fullName>
    </submittedName>
</protein>
<dbReference type="InParanoid" id="A0A0C3AVB0"/>
<dbReference type="OrthoDB" id="2757368at2759"/>